<feature type="compositionally biased region" description="Polar residues" evidence="1">
    <location>
        <begin position="144"/>
        <end position="154"/>
    </location>
</feature>
<dbReference type="Proteomes" id="UP000275408">
    <property type="component" value="Unassembled WGS sequence"/>
</dbReference>
<sequence>MKLVTKYDHAVYYAKTDLSMCSEAIRDTARIFKVEKMDCMWCFEKAQRKELYDRKKFEDVPSTGDWHSVFDLSCVRIRWQRVQAQCSGYIPHKENMVLKFKSVQYVIIFTIYLLDEFHQTSPQNETEYKTISSSKSTEEPGKSTAVSAKQNSSGNNNESIFLTLLPQNNLSVQSTHTVLQVNSTPIPTLDPQTNSIVQSTTLPLQHNLTLNGYTITFLRNCHKPLTTSNTPDEKEPATGFAVIPYIQGVNVSEPVKRILNSHNILRHIFAKPNPVTKEQRTDAIYSISCNDCDHEYIGQTKHQFGTRLKELQKAVFFCKKENSALSEHTCLTKHTIGWDNHQHYSTLPPAPDISTPLTHL</sequence>
<feature type="region of interest" description="Disordered" evidence="1">
    <location>
        <begin position="124"/>
        <end position="154"/>
    </location>
</feature>
<evidence type="ECO:0000313" key="2">
    <source>
        <dbReference type="EMBL" id="RMX46269.1"/>
    </source>
</evidence>
<keyword evidence="3" id="KW-1185">Reference proteome</keyword>
<organism evidence="2 3">
    <name type="scientific">Pocillopora damicornis</name>
    <name type="common">Cauliflower coral</name>
    <name type="synonym">Millepora damicornis</name>
    <dbReference type="NCBI Taxonomy" id="46731"/>
    <lineage>
        <taxon>Eukaryota</taxon>
        <taxon>Metazoa</taxon>
        <taxon>Cnidaria</taxon>
        <taxon>Anthozoa</taxon>
        <taxon>Hexacorallia</taxon>
        <taxon>Scleractinia</taxon>
        <taxon>Astrocoeniina</taxon>
        <taxon>Pocilloporidae</taxon>
        <taxon>Pocillopora</taxon>
    </lineage>
</organism>
<dbReference type="AlphaFoldDB" id="A0A3M6TYB8"/>
<proteinExistence type="predicted"/>
<protein>
    <submittedName>
        <fullName evidence="2">Uncharacterized protein</fullName>
    </submittedName>
</protein>
<dbReference type="EMBL" id="RCHS01002704">
    <property type="protein sequence ID" value="RMX46269.1"/>
    <property type="molecule type" value="Genomic_DNA"/>
</dbReference>
<accession>A0A3M6TYB8</accession>
<comment type="caution">
    <text evidence="2">The sequence shown here is derived from an EMBL/GenBank/DDBJ whole genome shotgun (WGS) entry which is preliminary data.</text>
</comment>
<gene>
    <name evidence="2" type="ORF">pdam_00000514</name>
</gene>
<evidence type="ECO:0000313" key="3">
    <source>
        <dbReference type="Proteomes" id="UP000275408"/>
    </source>
</evidence>
<reference evidence="2 3" key="1">
    <citation type="journal article" date="2018" name="Sci. Rep.">
        <title>Comparative analysis of the Pocillopora damicornis genome highlights role of immune system in coral evolution.</title>
        <authorList>
            <person name="Cunning R."/>
            <person name="Bay R.A."/>
            <person name="Gillette P."/>
            <person name="Baker A.C."/>
            <person name="Traylor-Knowles N."/>
        </authorList>
    </citation>
    <scope>NUCLEOTIDE SEQUENCE [LARGE SCALE GENOMIC DNA]</scope>
    <source>
        <strain evidence="2">RSMAS</strain>
        <tissue evidence="2">Whole animal</tissue>
    </source>
</reference>
<name>A0A3M6TYB8_POCDA</name>
<feature type="compositionally biased region" description="Polar residues" evidence="1">
    <location>
        <begin position="124"/>
        <end position="135"/>
    </location>
</feature>
<evidence type="ECO:0000256" key="1">
    <source>
        <dbReference type="SAM" id="MobiDB-lite"/>
    </source>
</evidence>